<comment type="similarity">
    <text evidence="4">Belongs to the glycosyltransferase 104 family.</text>
</comment>
<evidence type="ECO:0000256" key="1">
    <source>
        <dbReference type="ARBA" id="ARBA00022676"/>
    </source>
</evidence>
<sequence length="389" mass="43955">MAIRWDIFCSVIDNFGDIGVSWRLARQLVAEHGQDVRLWVDDLDSFCRLCPQASPQAAQQCLDGVAIHHWPRDWQPVAAADVVIEAFACTLPERYIEAMARRPRPSLWLNLEYLSAEDWVGGCHGLPSLQPKGLQKFFFFPGFTRDTGGLVREAGLIQQRRCFQSGAGEKERFLKTLGITPEKNSRRVSLFAYENKNLFNWLDAMAGSNTPTLLLVPEGSIIAKLQEWLAIKQLSIGDIQRRGAVTLQVLPFLSQPDYDRLLWSCDLNAVRGEDSFVRAQWAARPLLWQIYPQAENAHLDKLAAFLELYCQGLSPGACSAFKALWHSWNGSAATGAHAPENPAQNMAQCWQDIQQHWPELEAHSATWCDTLCAQENISTALVQFYRKWL</sequence>
<dbReference type="Proteomes" id="UP001058461">
    <property type="component" value="Chromosome"/>
</dbReference>
<proteinExistence type="inferred from homology"/>
<dbReference type="PIRSF" id="PIRSF015557">
    <property type="entry name" value="UCP015557"/>
    <property type="match status" value="1"/>
</dbReference>
<keyword evidence="9" id="KW-1185">Reference proteome</keyword>
<gene>
    <name evidence="8" type="primary">earP</name>
    <name evidence="8" type="ORF">KDW95_21260</name>
</gene>
<name>A0ABY5HJJ2_9GAMM</name>
<evidence type="ECO:0000256" key="5">
    <source>
        <dbReference type="ARBA" id="ARBA00024416"/>
    </source>
</evidence>
<reference evidence="8" key="1">
    <citation type="submission" date="2021-04" db="EMBL/GenBank/DDBJ databases">
        <title>Oceanospirillales bacteria with DddD are important DMSP degraders in coastal seawater.</title>
        <authorList>
            <person name="Liu J."/>
        </authorList>
    </citation>
    <scope>NUCLEOTIDE SEQUENCE</scope>
    <source>
        <strain evidence="8">D13-1</strain>
    </source>
</reference>
<evidence type="ECO:0000313" key="8">
    <source>
        <dbReference type="EMBL" id="UTW11748.1"/>
    </source>
</evidence>
<comment type="function">
    <text evidence="3">Protein-arginine rhamnosyltransferase that catalyzes the transfer of a single rhamnose to elongation factor P (EF-P) on 'Lys-32', a modification required for EF-P-dependent rescue of polyproline stalled ribosomes.</text>
</comment>
<keyword evidence="8" id="KW-0648">Protein biosynthesis</keyword>
<evidence type="ECO:0000256" key="3">
    <source>
        <dbReference type="ARBA" id="ARBA00024303"/>
    </source>
</evidence>
<dbReference type="GO" id="GO:0003746">
    <property type="term" value="F:translation elongation factor activity"/>
    <property type="evidence" value="ECO:0007669"/>
    <property type="project" value="UniProtKB-KW"/>
</dbReference>
<evidence type="ECO:0000256" key="4">
    <source>
        <dbReference type="ARBA" id="ARBA00024346"/>
    </source>
</evidence>
<evidence type="ECO:0000313" key="9">
    <source>
        <dbReference type="Proteomes" id="UP001058461"/>
    </source>
</evidence>
<dbReference type="Pfam" id="PF10093">
    <property type="entry name" value="EarP"/>
    <property type="match status" value="1"/>
</dbReference>
<accession>A0ABY5HJJ2</accession>
<dbReference type="InterPro" id="IPR016633">
    <property type="entry name" value="EarP"/>
</dbReference>
<keyword evidence="1" id="KW-0328">Glycosyltransferase</keyword>
<keyword evidence="2" id="KW-0808">Transferase</keyword>
<organism evidence="8 9">
    <name type="scientific">Marinobacterium rhizophilum</name>
    <dbReference type="NCBI Taxonomy" id="420402"/>
    <lineage>
        <taxon>Bacteria</taxon>
        <taxon>Pseudomonadati</taxon>
        <taxon>Pseudomonadota</taxon>
        <taxon>Gammaproteobacteria</taxon>
        <taxon>Oceanospirillales</taxon>
        <taxon>Oceanospirillaceae</taxon>
        <taxon>Marinobacterium</taxon>
    </lineage>
</organism>
<evidence type="ECO:0000256" key="2">
    <source>
        <dbReference type="ARBA" id="ARBA00022679"/>
    </source>
</evidence>
<dbReference type="EMBL" id="CP073347">
    <property type="protein sequence ID" value="UTW11748.1"/>
    <property type="molecule type" value="Genomic_DNA"/>
</dbReference>
<protein>
    <recommendedName>
        <fullName evidence="5">Protein-arginine rhamnosyltransferase</fullName>
    </recommendedName>
    <alternativeName>
        <fullName evidence="6">EF-P arginine rhamnosyltransferase</fullName>
    </alternativeName>
</protein>
<evidence type="ECO:0000256" key="7">
    <source>
        <dbReference type="ARBA" id="ARBA00048472"/>
    </source>
</evidence>
<dbReference type="RefSeq" id="WP_255853790.1">
    <property type="nucleotide sequence ID" value="NZ_CP073347.1"/>
</dbReference>
<keyword evidence="8" id="KW-0251">Elongation factor</keyword>
<evidence type="ECO:0000256" key="6">
    <source>
        <dbReference type="ARBA" id="ARBA00030025"/>
    </source>
</evidence>
<comment type="catalytic activity">
    <reaction evidence="7">
        <text>dTDP-beta-L-rhamnose + L-arginyl-[protein] = N(omega)-(alpha-L-rhamnosyl)-L-arginyl-[protein] + dTDP + H(+)</text>
        <dbReference type="Rhea" id="RHEA:66692"/>
        <dbReference type="Rhea" id="RHEA-COMP:10532"/>
        <dbReference type="Rhea" id="RHEA-COMP:17096"/>
        <dbReference type="ChEBI" id="CHEBI:15378"/>
        <dbReference type="ChEBI" id="CHEBI:29965"/>
        <dbReference type="ChEBI" id="CHEBI:57510"/>
        <dbReference type="ChEBI" id="CHEBI:58369"/>
        <dbReference type="ChEBI" id="CHEBI:167445"/>
    </reaction>
    <physiologicalReaction direction="left-to-right" evidence="7">
        <dbReference type="Rhea" id="RHEA:66693"/>
    </physiologicalReaction>
</comment>
<dbReference type="NCBIfam" id="TIGR03837">
    <property type="entry name" value="efp_Arg_rhamno"/>
    <property type="match status" value="1"/>
</dbReference>